<dbReference type="Pfam" id="PF08448">
    <property type="entry name" value="PAS_4"/>
    <property type="match status" value="1"/>
</dbReference>
<proteinExistence type="predicted"/>
<evidence type="ECO:0000256" key="5">
    <source>
        <dbReference type="ARBA" id="ARBA00022777"/>
    </source>
</evidence>
<dbReference type="SUPFAM" id="SSF55785">
    <property type="entry name" value="PYP-like sensor domain (PAS domain)"/>
    <property type="match status" value="3"/>
</dbReference>
<dbReference type="Gene3D" id="3.30.450.20">
    <property type="entry name" value="PAS domain"/>
    <property type="match status" value="3"/>
</dbReference>
<dbReference type="PROSITE" id="PS50113">
    <property type="entry name" value="PAC"/>
    <property type="match status" value="1"/>
</dbReference>
<comment type="catalytic activity">
    <reaction evidence="1">
        <text>ATP + protein L-histidine = ADP + protein N-phospho-L-histidine.</text>
        <dbReference type="EC" id="2.7.13.3"/>
    </reaction>
</comment>
<keyword evidence="4" id="KW-0808">Transferase</keyword>
<dbReference type="CDD" id="cd00130">
    <property type="entry name" value="PAS"/>
    <property type="match status" value="1"/>
</dbReference>
<dbReference type="InterPro" id="IPR000014">
    <property type="entry name" value="PAS"/>
</dbReference>
<dbReference type="Pfam" id="PF13426">
    <property type="entry name" value="PAS_9"/>
    <property type="match status" value="1"/>
</dbReference>
<keyword evidence="5" id="KW-0418">Kinase</keyword>
<evidence type="ECO:0000313" key="8">
    <source>
        <dbReference type="EMBL" id="GAI99619.1"/>
    </source>
</evidence>
<feature type="non-terminal residue" evidence="8">
    <location>
        <position position="1"/>
    </location>
</feature>
<evidence type="ECO:0000256" key="3">
    <source>
        <dbReference type="ARBA" id="ARBA00022553"/>
    </source>
</evidence>
<evidence type="ECO:0000256" key="1">
    <source>
        <dbReference type="ARBA" id="ARBA00000085"/>
    </source>
</evidence>
<dbReference type="InterPro" id="IPR013655">
    <property type="entry name" value="PAS_fold_3"/>
</dbReference>
<name>X1V4T8_9ZZZZ</name>
<feature type="non-terminal residue" evidence="8">
    <location>
        <position position="274"/>
    </location>
</feature>
<keyword evidence="3" id="KW-0597">Phosphoprotein</keyword>
<dbReference type="AlphaFoldDB" id="X1V4T8"/>
<dbReference type="NCBIfam" id="TIGR00229">
    <property type="entry name" value="sensory_box"/>
    <property type="match status" value="2"/>
</dbReference>
<dbReference type="SMART" id="SM00086">
    <property type="entry name" value="PAC"/>
    <property type="match status" value="2"/>
</dbReference>
<organism evidence="8">
    <name type="scientific">marine sediment metagenome</name>
    <dbReference type="NCBI Taxonomy" id="412755"/>
    <lineage>
        <taxon>unclassified sequences</taxon>
        <taxon>metagenomes</taxon>
        <taxon>ecological metagenomes</taxon>
    </lineage>
</organism>
<feature type="domain" description="PAC" evidence="7">
    <location>
        <begin position="156"/>
        <end position="206"/>
    </location>
</feature>
<feature type="domain" description="PAS" evidence="6">
    <location>
        <begin position="100"/>
        <end position="152"/>
    </location>
</feature>
<evidence type="ECO:0000259" key="6">
    <source>
        <dbReference type="PROSITE" id="PS50112"/>
    </source>
</evidence>
<dbReference type="EC" id="2.7.13.3" evidence="2"/>
<dbReference type="InterPro" id="IPR001610">
    <property type="entry name" value="PAC"/>
</dbReference>
<evidence type="ECO:0000256" key="2">
    <source>
        <dbReference type="ARBA" id="ARBA00012438"/>
    </source>
</evidence>
<dbReference type="InterPro" id="IPR052162">
    <property type="entry name" value="Sensor_kinase/Photoreceptor"/>
</dbReference>
<dbReference type="EMBL" id="BARW01019804">
    <property type="protein sequence ID" value="GAI99619.1"/>
    <property type="molecule type" value="Genomic_DNA"/>
</dbReference>
<dbReference type="Pfam" id="PF08447">
    <property type="entry name" value="PAS_3"/>
    <property type="match status" value="1"/>
</dbReference>
<accession>X1V4T8</accession>
<gene>
    <name evidence="8" type="ORF">S12H4_33587</name>
</gene>
<sequence length="274" mass="30990">YSKDELVGKHFTKLGAFKLKDVPKYLGLFAKALKGGVSNPLEVDFTRRDGSDGTVEVHVSLLNDGNIQAIATNITERKHLEEAYHNLVDNSLQGLAIVQDGRMVFLNKTFTSTTGYSREDLLAASPEQLQSMVHPEDRELIWARHRDRIAGKPVPARYEFRWIRKDGSTCWVEIYASRIVYQGRPAIQAAYVDITERKKAEEKLHQYDHIVSSSTDMLALLDKRFVYMAANSSYLKAFGKIPDKVIGHTVSEVFGKEFFETVIKPHAERCLAGE</sequence>
<dbReference type="InterPro" id="IPR013656">
    <property type="entry name" value="PAS_4"/>
</dbReference>
<evidence type="ECO:0000256" key="4">
    <source>
        <dbReference type="ARBA" id="ARBA00022679"/>
    </source>
</evidence>
<dbReference type="PANTHER" id="PTHR43304:SF1">
    <property type="entry name" value="PAC DOMAIN-CONTAINING PROTEIN"/>
    <property type="match status" value="1"/>
</dbReference>
<dbReference type="PANTHER" id="PTHR43304">
    <property type="entry name" value="PHYTOCHROME-LIKE PROTEIN CPH1"/>
    <property type="match status" value="1"/>
</dbReference>
<dbReference type="InterPro" id="IPR000700">
    <property type="entry name" value="PAS-assoc_C"/>
</dbReference>
<dbReference type="SMART" id="SM00091">
    <property type="entry name" value="PAS"/>
    <property type="match status" value="2"/>
</dbReference>
<dbReference type="InterPro" id="IPR035965">
    <property type="entry name" value="PAS-like_dom_sf"/>
</dbReference>
<comment type="caution">
    <text evidence="8">The sequence shown here is derived from an EMBL/GenBank/DDBJ whole genome shotgun (WGS) entry which is preliminary data.</text>
</comment>
<dbReference type="PROSITE" id="PS50112">
    <property type="entry name" value="PAS"/>
    <property type="match status" value="1"/>
</dbReference>
<dbReference type="GO" id="GO:0004673">
    <property type="term" value="F:protein histidine kinase activity"/>
    <property type="evidence" value="ECO:0007669"/>
    <property type="project" value="UniProtKB-EC"/>
</dbReference>
<reference evidence="8" key="1">
    <citation type="journal article" date="2014" name="Front. Microbiol.">
        <title>High frequency of phylogenetically diverse reductive dehalogenase-homologous genes in deep subseafloor sedimentary metagenomes.</title>
        <authorList>
            <person name="Kawai M."/>
            <person name="Futagami T."/>
            <person name="Toyoda A."/>
            <person name="Takaki Y."/>
            <person name="Nishi S."/>
            <person name="Hori S."/>
            <person name="Arai W."/>
            <person name="Tsubouchi T."/>
            <person name="Morono Y."/>
            <person name="Uchiyama I."/>
            <person name="Ito T."/>
            <person name="Fujiyama A."/>
            <person name="Inagaki F."/>
            <person name="Takami H."/>
        </authorList>
    </citation>
    <scope>NUCLEOTIDE SEQUENCE</scope>
    <source>
        <strain evidence="8">Expedition CK06-06</strain>
    </source>
</reference>
<protein>
    <recommendedName>
        <fullName evidence="2">histidine kinase</fullName>
        <ecNumber evidence="2">2.7.13.3</ecNumber>
    </recommendedName>
</protein>
<evidence type="ECO:0000259" key="7">
    <source>
        <dbReference type="PROSITE" id="PS50113"/>
    </source>
</evidence>